<evidence type="ECO:0000313" key="4">
    <source>
        <dbReference type="EMBL" id="MFD2164389.1"/>
    </source>
</evidence>
<dbReference type="RefSeq" id="WP_255901730.1">
    <property type="nucleotide sequence ID" value="NZ_JAFMZO010000002.1"/>
</dbReference>
<dbReference type="Proteomes" id="UP001597387">
    <property type="component" value="Unassembled WGS sequence"/>
</dbReference>
<evidence type="ECO:0000256" key="1">
    <source>
        <dbReference type="ARBA" id="ARBA00022741"/>
    </source>
</evidence>
<comment type="caution">
    <text evidence="4">The sequence shown here is derived from an EMBL/GenBank/DDBJ whole genome shotgun (WGS) entry which is preliminary data.</text>
</comment>
<dbReference type="PANTHER" id="PTHR43788">
    <property type="entry name" value="DNA2/NAM7 HELICASE FAMILY MEMBER"/>
    <property type="match status" value="1"/>
</dbReference>
<dbReference type="CDD" id="cd18809">
    <property type="entry name" value="SF1_C_RecD"/>
    <property type="match status" value="1"/>
</dbReference>
<dbReference type="Pfam" id="PF13604">
    <property type="entry name" value="AAA_30"/>
    <property type="match status" value="1"/>
</dbReference>
<accession>A0ABW4ZQI1</accession>
<dbReference type="Gene3D" id="3.40.50.300">
    <property type="entry name" value="P-loop containing nucleotide triphosphate hydrolases"/>
    <property type="match status" value="2"/>
</dbReference>
<feature type="domain" description="UvrD-like helicase C-terminal" evidence="3">
    <location>
        <begin position="409"/>
        <end position="460"/>
    </location>
</feature>
<proteinExistence type="predicted"/>
<organism evidence="4 5">
    <name type="scientific">Paradesertivirga mongoliensis</name>
    <dbReference type="NCBI Taxonomy" id="2100740"/>
    <lineage>
        <taxon>Bacteria</taxon>
        <taxon>Pseudomonadati</taxon>
        <taxon>Bacteroidota</taxon>
        <taxon>Sphingobacteriia</taxon>
        <taxon>Sphingobacteriales</taxon>
        <taxon>Sphingobacteriaceae</taxon>
        <taxon>Paradesertivirga</taxon>
    </lineage>
</organism>
<evidence type="ECO:0000313" key="5">
    <source>
        <dbReference type="Proteomes" id="UP001597387"/>
    </source>
</evidence>
<dbReference type="InterPro" id="IPR027417">
    <property type="entry name" value="P-loop_NTPase"/>
</dbReference>
<dbReference type="EMBL" id="JBHUHZ010000004">
    <property type="protein sequence ID" value="MFD2164389.1"/>
    <property type="molecule type" value="Genomic_DNA"/>
</dbReference>
<dbReference type="InterPro" id="IPR050534">
    <property type="entry name" value="Coronavir_polyprotein_1ab"/>
</dbReference>
<evidence type="ECO:0000259" key="3">
    <source>
        <dbReference type="Pfam" id="PF13538"/>
    </source>
</evidence>
<protein>
    <submittedName>
        <fullName evidence="4">ATP-dependent RecD-like DNA helicase</fullName>
    </submittedName>
</protein>
<dbReference type="Pfam" id="PF13538">
    <property type="entry name" value="UvrD_C_2"/>
    <property type="match status" value="1"/>
</dbReference>
<dbReference type="SUPFAM" id="SSF52540">
    <property type="entry name" value="P-loop containing nucleoside triphosphate hydrolases"/>
    <property type="match status" value="2"/>
</dbReference>
<dbReference type="CDD" id="cd17933">
    <property type="entry name" value="DEXSc_RecD-like"/>
    <property type="match status" value="1"/>
</dbReference>
<keyword evidence="1" id="KW-0547">Nucleotide-binding</keyword>
<keyword evidence="2" id="KW-0067">ATP-binding</keyword>
<sequence length="468" mass="53559">MILSSLLQQHFPVNPTQQQEYAFRELDKFVESEQGDECFVLKGYAGTGKTTIVASLVKVLPRLNLRTVLLAPTGRAAKVISNYSGKKAFTIHKKIYRKKSAMSLDMSFIIGENLAENTIFIVDEASMISNESADFNGRSLLQDLLRYVDGGKNCKLMLVGDTAQLPPVGSDYSPALDAKLLREAFARTIYTFELTDVVRQEKQSGILFNATHIRELIRVGRQEFPQLKVKGFSDVFNMTGERLPEGLEYAYNKYGIENTLIVCRSNKSANNYNLQIRNRILYREEELSGGDYLMVVRNNYFWLSADEQSNAFIANGDIAKIRKLKNISEMYGFRFADVVLEFLDYPDDEPLSCKVMLETLYCETPSLSGADNKRLFEAVMEDYRHIANKRMQMEELKKNPYYNALQIKFAYAVTCHKAQGGQWDAVFVDQGYLTEEMLNIDFLRWMYTAVTRSVKELFLVNFNAKFFS</sequence>
<keyword evidence="5" id="KW-1185">Reference proteome</keyword>
<dbReference type="InterPro" id="IPR027785">
    <property type="entry name" value="UvrD-like_helicase_C"/>
</dbReference>
<evidence type="ECO:0000256" key="2">
    <source>
        <dbReference type="ARBA" id="ARBA00022840"/>
    </source>
</evidence>
<reference evidence="5" key="1">
    <citation type="journal article" date="2019" name="Int. J. Syst. Evol. Microbiol.">
        <title>The Global Catalogue of Microorganisms (GCM) 10K type strain sequencing project: providing services to taxonomists for standard genome sequencing and annotation.</title>
        <authorList>
            <consortium name="The Broad Institute Genomics Platform"/>
            <consortium name="The Broad Institute Genome Sequencing Center for Infectious Disease"/>
            <person name="Wu L."/>
            <person name="Ma J."/>
        </authorList>
    </citation>
    <scope>NUCLEOTIDE SEQUENCE [LARGE SCALE GENOMIC DNA]</scope>
    <source>
        <strain evidence="5">KCTC 42217</strain>
    </source>
</reference>
<name>A0ABW4ZQI1_9SPHI</name>
<dbReference type="PANTHER" id="PTHR43788:SF6">
    <property type="entry name" value="DNA HELICASE B"/>
    <property type="match status" value="1"/>
</dbReference>
<gene>
    <name evidence="4" type="ORF">ACFSJU_18430</name>
</gene>